<dbReference type="CDD" id="cd06267">
    <property type="entry name" value="PBP1_LacI_sugar_binding-like"/>
    <property type="match status" value="1"/>
</dbReference>
<dbReference type="RefSeq" id="WP_184675493.1">
    <property type="nucleotide sequence ID" value="NZ_JACHGY010000001.1"/>
</dbReference>
<proteinExistence type="predicted"/>
<evidence type="ECO:0000256" key="3">
    <source>
        <dbReference type="ARBA" id="ARBA00023125"/>
    </source>
</evidence>
<dbReference type="CDD" id="cd01392">
    <property type="entry name" value="HTH_LacI"/>
    <property type="match status" value="1"/>
</dbReference>
<dbReference type="Pfam" id="PF13377">
    <property type="entry name" value="Peripla_BP_3"/>
    <property type="match status" value="1"/>
</dbReference>
<dbReference type="PROSITE" id="PS50932">
    <property type="entry name" value="HTH_LACI_2"/>
    <property type="match status" value="1"/>
</dbReference>
<dbReference type="SUPFAM" id="SSF47413">
    <property type="entry name" value="lambda repressor-like DNA-binding domains"/>
    <property type="match status" value="1"/>
</dbReference>
<keyword evidence="4" id="KW-0804">Transcription</keyword>
<dbReference type="Pfam" id="PF00356">
    <property type="entry name" value="LacI"/>
    <property type="match status" value="1"/>
</dbReference>
<comment type="caution">
    <text evidence="6">The sequence shown here is derived from an EMBL/GenBank/DDBJ whole genome shotgun (WGS) entry which is preliminary data.</text>
</comment>
<keyword evidence="3" id="KW-0238">DNA-binding</keyword>
<evidence type="ECO:0000259" key="5">
    <source>
        <dbReference type="PROSITE" id="PS50932"/>
    </source>
</evidence>
<gene>
    <name evidence="6" type="ORF">HNQ40_000199</name>
</gene>
<feature type="domain" description="HTH lacI-type" evidence="5">
    <location>
        <begin position="1"/>
        <end position="46"/>
    </location>
</feature>
<name>A0A7X0H340_9BACT</name>
<dbReference type="AlphaFoldDB" id="A0A7X0H340"/>
<organism evidence="6 7">
    <name type="scientific">Algisphaera agarilytica</name>
    <dbReference type="NCBI Taxonomy" id="1385975"/>
    <lineage>
        <taxon>Bacteria</taxon>
        <taxon>Pseudomonadati</taxon>
        <taxon>Planctomycetota</taxon>
        <taxon>Phycisphaerae</taxon>
        <taxon>Phycisphaerales</taxon>
        <taxon>Phycisphaeraceae</taxon>
        <taxon>Algisphaera</taxon>
    </lineage>
</organism>
<dbReference type="Gene3D" id="3.40.50.2300">
    <property type="match status" value="2"/>
</dbReference>
<dbReference type="GO" id="GO:0003700">
    <property type="term" value="F:DNA-binding transcription factor activity"/>
    <property type="evidence" value="ECO:0007669"/>
    <property type="project" value="TreeGrafter"/>
</dbReference>
<dbReference type="SMART" id="SM00354">
    <property type="entry name" value="HTH_LACI"/>
    <property type="match status" value="1"/>
</dbReference>
<dbReference type="InterPro" id="IPR028082">
    <property type="entry name" value="Peripla_BP_I"/>
</dbReference>
<dbReference type="PANTHER" id="PTHR30146">
    <property type="entry name" value="LACI-RELATED TRANSCRIPTIONAL REPRESSOR"/>
    <property type="match status" value="1"/>
</dbReference>
<dbReference type="Gene3D" id="1.10.260.40">
    <property type="entry name" value="lambda repressor-like DNA-binding domains"/>
    <property type="match status" value="1"/>
</dbReference>
<dbReference type="PANTHER" id="PTHR30146:SF148">
    <property type="entry name" value="HTH-TYPE TRANSCRIPTIONAL REPRESSOR PURR-RELATED"/>
    <property type="match status" value="1"/>
</dbReference>
<evidence type="ECO:0000256" key="1">
    <source>
        <dbReference type="ARBA" id="ARBA00022491"/>
    </source>
</evidence>
<evidence type="ECO:0000313" key="6">
    <source>
        <dbReference type="EMBL" id="MBB6428393.1"/>
    </source>
</evidence>
<keyword evidence="1" id="KW-0678">Repressor</keyword>
<dbReference type="InterPro" id="IPR046335">
    <property type="entry name" value="LacI/GalR-like_sensor"/>
</dbReference>
<evidence type="ECO:0000313" key="7">
    <source>
        <dbReference type="Proteomes" id="UP000541810"/>
    </source>
</evidence>
<evidence type="ECO:0000256" key="4">
    <source>
        <dbReference type="ARBA" id="ARBA00023163"/>
    </source>
</evidence>
<dbReference type="InterPro" id="IPR000843">
    <property type="entry name" value="HTH_LacI"/>
</dbReference>
<keyword evidence="7" id="KW-1185">Reference proteome</keyword>
<dbReference type="InterPro" id="IPR010982">
    <property type="entry name" value="Lambda_DNA-bd_dom_sf"/>
</dbReference>
<reference evidence="6 7" key="1">
    <citation type="submission" date="2020-08" db="EMBL/GenBank/DDBJ databases">
        <title>Genomic Encyclopedia of Type Strains, Phase IV (KMG-IV): sequencing the most valuable type-strain genomes for metagenomic binning, comparative biology and taxonomic classification.</title>
        <authorList>
            <person name="Goeker M."/>
        </authorList>
    </citation>
    <scope>NUCLEOTIDE SEQUENCE [LARGE SCALE GENOMIC DNA]</scope>
    <source>
        <strain evidence="6 7">DSM 103725</strain>
    </source>
</reference>
<dbReference type="EMBL" id="JACHGY010000001">
    <property type="protein sequence ID" value="MBB6428393.1"/>
    <property type="molecule type" value="Genomic_DNA"/>
</dbReference>
<sequence>MSIVEVAKLAGCSHTTVSRVINQKPGVSVEVASRVQAAMRKLSYVPPVKRRGPQPKSGRAARTGNVAVLMIGTEATPLIAPASAAAIHAVETALGDQGYSMTLGQVRDNTRLPSVVDRGEIDGLILHGNAPRGEFAEKLRRFPAVWVMSARSRSGYWGDRVVTDNDAIGRLAAEYLIDRGHRRVAFLYVDATHLGFPVRAESFAQAAEDAGVACEIIRDQESPSFAAGDFRAKREFINSLIDRLAALPEPPTGLFVPRGQMTPMVFEALRSRVIEPGRDVTVVACDNDPMLAGLSPQIATIDIRPDRIGTLAVEQLMQRIDKPEIYARANILVEPTLVDLVDVD</sequence>
<evidence type="ECO:0000256" key="2">
    <source>
        <dbReference type="ARBA" id="ARBA00023015"/>
    </source>
</evidence>
<keyword evidence="2" id="KW-0805">Transcription regulation</keyword>
<dbReference type="GO" id="GO:0000976">
    <property type="term" value="F:transcription cis-regulatory region binding"/>
    <property type="evidence" value="ECO:0007669"/>
    <property type="project" value="TreeGrafter"/>
</dbReference>
<protein>
    <submittedName>
        <fullName evidence="6">LacI family transcriptional regulator</fullName>
    </submittedName>
</protein>
<accession>A0A7X0H340</accession>
<dbReference type="SUPFAM" id="SSF53822">
    <property type="entry name" value="Periplasmic binding protein-like I"/>
    <property type="match status" value="1"/>
</dbReference>
<dbReference type="Proteomes" id="UP000541810">
    <property type="component" value="Unassembled WGS sequence"/>
</dbReference>